<name>A0A173U9N1_ANAHA</name>
<dbReference type="Proteomes" id="UP000095598">
    <property type="component" value="Unassembled WGS sequence"/>
</dbReference>
<gene>
    <name evidence="1" type="ORF">ERS852425_02682</name>
</gene>
<sequence>MKKIQVPIWEKSNLTIDEASSYFHIGAAKLREMTDNPAANYVLEIGTRRLIKRKQFEKYLENKRYI</sequence>
<accession>A0A173U9N1</accession>
<dbReference type="Gene3D" id="3.90.105.50">
    <property type="match status" value="1"/>
</dbReference>
<dbReference type="InterPro" id="IPR038148">
    <property type="entry name" value="Tn1545/Tn916_Xis"/>
</dbReference>
<dbReference type="EMBL" id="CYXT01000023">
    <property type="protein sequence ID" value="CUN10987.1"/>
    <property type="molecule type" value="Genomic_DNA"/>
</dbReference>
<dbReference type="RefSeq" id="WP_055259493.1">
    <property type="nucleotide sequence ID" value="NZ_CYXT01000023.1"/>
</dbReference>
<protein>
    <submittedName>
        <fullName evidence="1">Excisionase from transposon Tn916</fullName>
    </submittedName>
</protein>
<evidence type="ECO:0000313" key="2">
    <source>
        <dbReference type="Proteomes" id="UP000095598"/>
    </source>
</evidence>
<proteinExistence type="predicted"/>
<reference evidence="1 2" key="1">
    <citation type="submission" date="2015-09" db="EMBL/GenBank/DDBJ databases">
        <authorList>
            <consortium name="Pathogen Informatics"/>
        </authorList>
    </citation>
    <scope>NUCLEOTIDE SEQUENCE [LARGE SCALE GENOMIC DNA]</scope>
    <source>
        <strain evidence="1 2">2789STDY5608868</strain>
    </source>
</reference>
<dbReference type="AlphaFoldDB" id="A0A173U9N1"/>
<dbReference type="Pfam" id="PF09035">
    <property type="entry name" value="Tn916-Xis"/>
    <property type="match status" value="1"/>
</dbReference>
<evidence type="ECO:0000313" key="1">
    <source>
        <dbReference type="EMBL" id="CUN10987.1"/>
    </source>
</evidence>
<dbReference type="InterPro" id="IPR015122">
    <property type="entry name" value="Tn916-Xis"/>
</dbReference>
<organism evidence="1 2">
    <name type="scientific">Anaerostipes hadrus</name>
    <dbReference type="NCBI Taxonomy" id="649756"/>
    <lineage>
        <taxon>Bacteria</taxon>
        <taxon>Bacillati</taxon>
        <taxon>Bacillota</taxon>
        <taxon>Clostridia</taxon>
        <taxon>Lachnospirales</taxon>
        <taxon>Lachnospiraceae</taxon>
        <taxon>Anaerostipes</taxon>
    </lineage>
</organism>